<keyword evidence="2" id="KW-1185">Reference proteome</keyword>
<dbReference type="EMBL" id="VWSF01000012">
    <property type="protein sequence ID" value="KAA5544062.1"/>
    <property type="molecule type" value="Genomic_DNA"/>
</dbReference>
<dbReference type="RefSeq" id="WP_150089683.1">
    <property type="nucleotide sequence ID" value="NZ_VWSF01000012.1"/>
</dbReference>
<organism evidence="1 2">
    <name type="scientific">Adhaeribacter rhizoryzae</name>
    <dbReference type="NCBI Taxonomy" id="2607907"/>
    <lineage>
        <taxon>Bacteria</taxon>
        <taxon>Pseudomonadati</taxon>
        <taxon>Bacteroidota</taxon>
        <taxon>Cytophagia</taxon>
        <taxon>Cytophagales</taxon>
        <taxon>Hymenobacteraceae</taxon>
        <taxon>Adhaeribacter</taxon>
    </lineage>
</organism>
<dbReference type="AlphaFoldDB" id="A0A5M6DCL0"/>
<sequence length="90" mass="10230">MALLTLTYEYQQEPEGFSITCLDTDEIYTHCYHEEDIEATTIEASELVLEDYIGQVVPLKNYTQHVTLGKNQFQLVFDTTTGKHLALVSA</sequence>
<evidence type="ECO:0000313" key="1">
    <source>
        <dbReference type="EMBL" id="KAA5544062.1"/>
    </source>
</evidence>
<reference evidence="1 2" key="1">
    <citation type="submission" date="2019-09" db="EMBL/GenBank/DDBJ databases">
        <title>Genome sequence and assembly of Adhaeribacter sp.</title>
        <authorList>
            <person name="Chhetri G."/>
        </authorList>
    </citation>
    <scope>NUCLEOTIDE SEQUENCE [LARGE SCALE GENOMIC DNA]</scope>
    <source>
        <strain evidence="1 2">DK36</strain>
    </source>
</reference>
<name>A0A5M6DCL0_9BACT</name>
<protein>
    <submittedName>
        <fullName evidence="1">Uncharacterized protein</fullName>
    </submittedName>
</protein>
<comment type="caution">
    <text evidence="1">The sequence shown here is derived from an EMBL/GenBank/DDBJ whole genome shotgun (WGS) entry which is preliminary data.</text>
</comment>
<evidence type="ECO:0000313" key="2">
    <source>
        <dbReference type="Proteomes" id="UP000323426"/>
    </source>
</evidence>
<gene>
    <name evidence="1" type="ORF">F0145_15920</name>
</gene>
<accession>A0A5M6DCL0</accession>
<proteinExistence type="predicted"/>
<dbReference type="Proteomes" id="UP000323426">
    <property type="component" value="Unassembled WGS sequence"/>
</dbReference>